<dbReference type="RefSeq" id="WP_205358500.1">
    <property type="nucleotide sequence ID" value="NZ_JADKYB010000009.1"/>
</dbReference>
<protein>
    <submittedName>
        <fullName evidence="1">Uncharacterized protein</fullName>
    </submittedName>
</protein>
<proteinExistence type="predicted"/>
<evidence type="ECO:0000313" key="1">
    <source>
        <dbReference type="EMBL" id="MBM9506649.1"/>
    </source>
</evidence>
<name>A0ABS2TTI5_9ACTN</name>
<evidence type="ECO:0000313" key="2">
    <source>
        <dbReference type="Proteomes" id="UP000749040"/>
    </source>
</evidence>
<dbReference type="PROSITE" id="PS51318">
    <property type="entry name" value="TAT"/>
    <property type="match status" value="1"/>
</dbReference>
<sequence>MKQPHQPGSEPDGHSVASPGRRAFFTRAAGVTAGLIGLAVAVPGRAHASPAAPAAGTAQSDWWFCQKCYTMFFHGYADNGRCPAGGAHSPQGYNFILPYGGAATPTAQSYWRFCPKCYSMHFEYYGPGPCPAGGGHIEQGFVFVLPHDIPATLTSQSDWRFCQKCFVMFFYGYADNGHCAAGGAHSAQGFDFVLPHA</sequence>
<gene>
    <name evidence="1" type="ORF">ITX44_19230</name>
</gene>
<reference evidence="1 2" key="1">
    <citation type="submission" date="2021-01" db="EMBL/GenBank/DDBJ databases">
        <title>Streptomyces acididurans sp. nov., isolated from a peat swamp forest soil.</title>
        <authorList>
            <person name="Chantavorakit T."/>
            <person name="Duangmal K."/>
        </authorList>
    </citation>
    <scope>NUCLEOTIDE SEQUENCE [LARGE SCALE GENOMIC DNA]</scope>
    <source>
        <strain evidence="1 2">KK5PA1</strain>
    </source>
</reference>
<comment type="caution">
    <text evidence="1">The sequence shown here is derived from an EMBL/GenBank/DDBJ whole genome shotgun (WGS) entry which is preliminary data.</text>
</comment>
<accession>A0ABS2TTI5</accession>
<dbReference type="Proteomes" id="UP000749040">
    <property type="component" value="Unassembled WGS sequence"/>
</dbReference>
<organism evidence="1 2">
    <name type="scientific">Actinacidiphila acididurans</name>
    <dbReference type="NCBI Taxonomy" id="2784346"/>
    <lineage>
        <taxon>Bacteria</taxon>
        <taxon>Bacillati</taxon>
        <taxon>Actinomycetota</taxon>
        <taxon>Actinomycetes</taxon>
        <taxon>Kitasatosporales</taxon>
        <taxon>Streptomycetaceae</taxon>
        <taxon>Actinacidiphila</taxon>
    </lineage>
</organism>
<dbReference type="EMBL" id="JADKYB010000009">
    <property type="protein sequence ID" value="MBM9506649.1"/>
    <property type="molecule type" value="Genomic_DNA"/>
</dbReference>
<keyword evidence="2" id="KW-1185">Reference proteome</keyword>
<dbReference type="InterPro" id="IPR006311">
    <property type="entry name" value="TAT_signal"/>
</dbReference>